<dbReference type="PRINTS" id="PR00633">
    <property type="entry name" value="RCCNDNSATION"/>
</dbReference>
<dbReference type="InterPro" id="IPR058923">
    <property type="entry name" value="RCC1-like_dom"/>
</dbReference>
<dbReference type="SUPFAM" id="SSF50985">
    <property type="entry name" value="RCC1/BLIP-II"/>
    <property type="match status" value="2"/>
</dbReference>
<feature type="repeat" description="RCC1" evidence="2">
    <location>
        <begin position="275"/>
        <end position="326"/>
    </location>
</feature>
<dbReference type="InterPro" id="IPR000408">
    <property type="entry name" value="Reg_chr_condens"/>
</dbReference>
<reference evidence="4" key="1">
    <citation type="submission" date="2019-03" db="EMBL/GenBank/DDBJ databases">
        <title>Long read genome sequence of the mycoparasitic Pythium oligandrum ATCC 38472 isolated from sugarbeet rhizosphere.</title>
        <authorList>
            <person name="Gaulin E."/>
        </authorList>
    </citation>
    <scope>NUCLEOTIDE SEQUENCE</scope>
    <source>
        <strain evidence="4">ATCC 38472_TT</strain>
    </source>
</reference>
<evidence type="ECO:0000259" key="3">
    <source>
        <dbReference type="PROSITE" id="PS50097"/>
    </source>
</evidence>
<keyword evidence="1" id="KW-0677">Repeat</keyword>
<feature type="repeat" description="RCC1" evidence="2">
    <location>
        <begin position="221"/>
        <end position="274"/>
    </location>
</feature>
<protein>
    <recommendedName>
        <fullName evidence="3">BTB domain-containing protein</fullName>
    </recommendedName>
</protein>
<keyword evidence="5" id="KW-1185">Reference proteome</keyword>
<dbReference type="InterPro" id="IPR051625">
    <property type="entry name" value="Signaling_Regulatory_Domain"/>
</dbReference>
<comment type="caution">
    <text evidence="4">The sequence shown here is derived from an EMBL/GenBank/DDBJ whole genome shotgun (WGS) entry which is preliminary data.</text>
</comment>
<dbReference type="Proteomes" id="UP000794436">
    <property type="component" value="Unassembled WGS sequence"/>
</dbReference>
<sequence>MEMAYAWGDGGGVFTFGQNSYGELGHGDVNDRKAPTKVEVLEEEDVVDAACGNEQTTVLCGDGQVFACGYNDSGQCGTGATERVLRPTRIAALSDKRITRIFAGNGCEHLAAVSDAGALYTFGFNSRGQLGLGTTTSVSTPTLVEELVGKRVVEVACSYFHTVILTVDGELFACGRNDFGQLGLGDSVDRHVPTLVSQLGDETVRAVSSGQHHTVVATTEGNLFGFGKNDHGQLGVGSFSSPFLSPTKIATLPETTVIQSLACGYYHTVCVADDGTVYSFGRNDYGQLGLGHKRHTPTPSLVDTLGRMRVVQVACGCYHTLALSDDGKVYPFGRNNHGQLGLETSQDCVTPQIIPSLRDVHVKKVAAGFYHSVCLIGLSDEEARRLDGRKKHTLSLDLRRMLNNPSRSDVKFIVDGVPLYAHGCIIMARCEPLDKMLDGRTKDGTLSEIVIPDCSAEAFTALLEFLYTDEVGALGSPNVDIEFLLELLSLADQYLVTGLERKRIFETHSDYEDAVLRLFSITSLRLSPPRVSLTYHSRYSKKCSYSRRVKALLYQIRHSQDMNEGLNDGISGVRCFYATT</sequence>
<feature type="repeat" description="RCC1" evidence="2">
    <location>
        <begin position="11"/>
        <end position="62"/>
    </location>
</feature>
<dbReference type="SUPFAM" id="SSF54695">
    <property type="entry name" value="POZ domain"/>
    <property type="match status" value="1"/>
</dbReference>
<dbReference type="PROSITE" id="PS50097">
    <property type="entry name" value="BTB"/>
    <property type="match status" value="1"/>
</dbReference>
<feature type="repeat" description="RCC1" evidence="2">
    <location>
        <begin position="63"/>
        <end position="116"/>
    </location>
</feature>
<gene>
    <name evidence="4" type="ORF">Poli38472_006362</name>
</gene>
<evidence type="ECO:0000256" key="2">
    <source>
        <dbReference type="PROSITE-ProRule" id="PRU00235"/>
    </source>
</evidence>
<organism evidence="4 5">
    <name type="scientific">Pythium oligandrum</name>
    <name type="common">Mycoparasitic fungus</name>
    <dbReference type="NCBI Taxonomy" id="41045"/>
    <lineage>
        <taxon>Eukaryota</taxon>
        <taxon>Sar</taxon>
        <taxon>Stramenopiles</taxon>
        <taxon>Oomycota</taxon>
        <taxon>Peronosporomycetes</taxon>
        <taxon>Pythiales</taxon>
        <taxon>Pythiaceae</taxon>
        <taxon>Pythium</taxon>
    </lineage>
</organism>
<dbReference type="AlphaFoldDB" id="A0A8K1C5A4"/>
<feature type="repeat" description="RCC1" evidence="2">
    <location>
        <begin position="169"/>
        <end position="220"/>
    </location>
</feature>
<name>A0A8K1C5A4_PYTOL</name>
<dbReference type="PROSITE" id="PS00626">
    <property type="entry name" value="RCC1_2"/>
    <property type="match status" value="2"/>
</dbReference>
<feature type="repeat" description="RCC1" evidence="2">
    <location>
        <begin position="327"/>
        <end position="378"/>
    </location>
</feature>
<evidence type="ECO:0000313" key="4">
    <source>
        <dbReference type="EMBL" id="TMW56352.1"/>
    </source>
</evidence>
<dbReference type="OrthoDB" id="8068875at2759"/>
<evidence type="ECO:0000313" key="5">
    <source>
        <dbReference type="Proteomes" id="UP000794436"/>
    </source>
</evidence>
<feature type="repeat" description="RCC1" evidence="2">
    <location>
        <begin position="117"/>
        <end position="168"/>
    </location>
</feature>
<proteinExistence type="predicted"/>
<dbReference type="Pfam" id="PF25390">
    <property type="entry name" value="WD40_RLD"/>
    <property type="match status" value="1"/>
</dbReference>
<dbReference type="InterPro" id="IPR011333">
    <property type="entry name" value="SKP1/BTB/POZ_sf"/>
</dbReference>
<dbReference type="PANTHER" id="PTHR22872">
    <property type="entry name" value="BTK-BINDING PROTEIN-RELATED"/>
    <property type="match status" value="1"/>
</dbReference>
<evidence type="ECO:0000256" key="1">
    <source>
        <dbReference type="ARBA" id="ARBA00022737"/>
    </source>
</evidence>
<dbReference type="InterPro" id="IPR000210">
    <property type="entry name" value="BTB/POZ_dom"/>
</dbReference>
<dbReference type="PROSITE" id="PS50012">
    <property type="entry name" value="RCC1_3"/>
    <property type="match status" value="7"/>
</dbReference>
<dbReference type="Gene3D" id="3.30.710.10">
    <property type="entry name" value="Potassium Channel Kv1.1, Chain A"/>
    <property type="match status" value="1"/>
</dbReference>
<dbReference type="Gene3D" id="2.130.10.30">
    <property type="entry name" value="Regulator of chromosome condensation 1/beta-lactamase-inhibitor protein II"/>
    <property type="match status" value="3"/>
</dbReference>
<dbReference type="InterPro" id="IPR009091">
    <property type="entry name" value="RCC1/BLIP-II"/>
</dbReference>
<dbReference type="EMBL" id="SPLM01000145">
    <property type="protein sequence ID" value="TMW56352.1"/>
    <property type="molecule type" value="Genomic_DNA"/>
</dbReference>
<dbReference type="Pfam" id="PF00651">
    <property type="entry name" value="BTB"/>
    <property type="match status" value="1"/>
</dbReference>
<accession>A0A8K1C5A4</accession>
<feature type="domain" description="BTB" evidence="3">
    <location>
        <begin position="408"/>
        <end position="471"/>
    </location>
</feature>
<dbReference type="SMART" id="SM00225">
    <property type="entry name" value="BTB"/>
    <property type="match status" value="1"/>
</dbReference>